<protein>
    <submittedName>
        <fullName evidence="2">DUF4435 domain-containing protein</fullName>
    </submittedName>
</protein>
<gene>
    <name evidence="2" type="ORF">ABJ384_04985</name>
</gene>
<organism evidence="2">
    <name type="scientific">Acinetobacter sp. A1-4-2</name>
    <dbReference type="NCBI Taxonomy" id="3156489"/>
    <lineage>
        <taxon>Bacteria</taxon>
        <taxon>Pseudomonadati</taxon>
        <taxon>Pseudomonadota</taxon>
        <taxon>Gammaproteobacteria</taxon>
        <taxon>Moraxellales</taxon>
        <taxon>Moraxellaceae</taxon>
        <taxon>Acinetobacter</taxon>
    </lineage>
</organism>
<name>A0AAU7T0A1_9GAMM</name>
<dbReference type="RefSeq" id="WP_349929220.1">
    <property type="nucleotide sequence ID" value="NZ_CP157981.1"/>
</dbReference>
<accession>A0AAU7T0A1</accession>
<sequence>MSKNKQEEDKVDVDALIANIKDGDLFNIIIEGKDDKLVYDEFEEIYGLTEPLVSVLEVGGRNNVLEIFKALKDTPHINKAVFIVDQDHWVLTGIDPQYDHPNIIRTHGYSFENDVFIDGNLEAELIKRCNGEHLSSLPTLLKWYALEVDRIINGRATQRLDMSPEHLFNPPCTHDLITPQEGETLNHTILEELKTTYPKLLRGKTLLKYYVYLLNKREGLSGAHSTRATIDNVASNKGACLNRIFAEVDHLYKSLTA</sequence>
<feature type="domain" description="DUF4435" evidence="1">
    <location>
        <begin position="30"/>
        <end position="113"/>
    </location>
</feature>
<evidence type="ECO:0000313" key="2">
    <source>
        <dbReference type="EMBL" id="XBU16521.1"/>
    </source>
</evidence>
<reference evidence="2" key="1">
    <citation type="submission" date="2024-06" db="EMBL/GenBank/DDBJ databases">
        <authorList>
            <person name="Song Z."/>
        </authorList>
    </citation>
    <scope>NUCLEOTIDE SEQUENCE</scope>
    <source>
        <strain evidence="2">A1-4-2</strain>
    </source>
</reference>
<dbReference type="AlphaFoldDB" id="A0AAU7T0A1"/>
<dbReference type="EMBL" id="CP157981">
    <property type="protein sequence ID" value="XBU16521.1"/>
    <property type="molecule type" value="Genomic_DNA"/>
</dbReference>
<dbReference type="Pfam" id="PF14491">
    <property type="entry name" value="DUF4435"/>
    <property type="match status" value="1"/>
</dbReference>
<proteinExistence type="predicted"/>
<evidence type="ECO:0000259" key="1">
    <source>
        <dbReference type="Pfam" id="PF14491"/>
    </source>
</evidence>
<dbReference type="InterPro" id="IPR029492">
    <property type="entry name" value="DUF4435"/>
</dbReference>